<dbReference type="PANTHER" id="PTHR47235:SF1">
    <property type="entry name" value="BLR6548 PROTEIN"/>
    <property type="match status" value="1"/>
</dbReference>
<organism evidence="6 7">
    <name type="scientific">Alkalilimnicola ehrlichii</name>
    <dbReference type="NCBI Taxonomy" id="351052"/>
    <lineage>
        <taxon>Bacteria</taxon>
        <taxon>Pseudomonadati</taxon>
        <taxon>Pseudomonadota</taxon>
        <taxon>Gammaproteobacteria</taxon>
        <taxon>Chromatiales</taxon>
        <taxon>Ectothiorhodospiraceae</taxon>
        <taxon>Alkalilimnicola</taxon>
    </lineage>
</organism>
<gene>
    <name evidence="6" type="ORF">CAL65_19295</name>
</gene>
<feature type="domain" description="Leucine-binding protein" evidence="5">
    <location>
        <begin position="22"/>
        <end position="373"/>
    </location>
</feature>
<evidence type="ECO:0000256" key="4">
    <source>
        <dbReference type="ARBA" id="ARBA00022970"/>
    </source>
</evidence>
<evidence type="ECO:0000313" key="7">
    <source>
        <dbReference type="Proteomes" id="UP000256763"/>
    </source>
</evidence>
<evidence type="ECO:0000256" key="2">
    <source>
        <dbReference type="ARBA" id="ARBA00022448"/>
    </source>
</evidence>
<dbReference type="EMBL" id="NFZW01000027">
    <property type="protein sequence ID" value="RFA32619.1"/>
    <property type="molecule type" value="Genomic_DNA"/>
</dbReference>
<evidence type="ECO:0000256" key="1">
    <source>
        <dbReference type="ARBA" id="ARBA00010062"/>
    </source>
</evidence>
<keyword evidence="7" id="KW-1185">Reference proteome</keyword>
<protein>
    <submittedName>
        <fullName evidence="6">Ligand-binding receptor</fullName>
    </submittedName>
</protein>
<evidence type="ECO:0000259" key="5">
    <source>
        <dbReference type="Pfam" id="PF13458"/>
    </source>
</evidence>
<dbReference type="Gene3D" id="3.40.50.2300">
    <property type="match status" value="2"/>
</dbReference>
<dbReference type="SUPFAM" id="SSF53822">
    <property type="entry name" value="Periplasmic binding protein-like I"/>
    <property type="match status" value="1"/>
</dbReference>
<proteinExistence type="inferred from homology"/>
<dbReference type="CDD" id="cd19978">
    <property type="entry name" value="PBP1_ABC_ligand_binding-like"/>
    <property type="match status" value="1"/>
</dbReference>
<sequence>MRPFLVLVGALIWLLPLPALAEIRVGMVAPLSGPAASLGVGMKQGIEAHFAEVNRAGGINGKRLRLVARDDQYEPQRSAPATRELIEQEGVVAMIGNVGTPTAIVTIPLHNQYETLLYGAFTGAGVLRRNPPDRYVINYRASYFQETAAMIDGLLEAGVRPDEIAFFTQNDGFGDAGYNGGMAALRERGMAHPERLAHGRFTRNTVNIHQGLATILEAPVEPRAIVMVGTYAPMAEFIREARKDLPNALFLNVSFVGSHALMTALGSAAEDVIVTQVVPPYDADLPAVAAYRDALHRYDSGASFDFVSLEGYLAAKLFTEALRRAKTEPDREAIVEAMLSMGEVDLGVGELLHLGPGDHQASNAVWPTQIRNGRFEPVNWSNLLD</sequence>
<dbReference type="GO" id="GO:0006865">
    <property type="term" value="P:amino acid transport"/>
    <property type="evidence" value="ECO:0007669"/>
    <property type="project" value="UniProtKB-KW"/>
</dbReference>
<evidence type="ECO:0000313" key="6">
    <source>
        <dbReference type="EMBL" id="RFA32619.1"/>
    </source>
</evidence>
<dbReference type="OrthoDB" id="9147078at2"/>
<keyword evidence="3" id="KW-0732">Signal</keyword>
<name>A0A3E0WJI6_9GAMM</name>
<dbReference type="AlphaFoldDB" id="A0A3E0WJI6"/>
<keyword evidence="2" id="KW-0813">Transport</keyword>
<keyword evidence="4" id="KW-0029">Amino-acid transport</keyword>
<dbReference type="InterPro" id="IPR000709">
    <property type="entry name" value="Leu_Ile_Val-bd"/>
</dbReference>
<comment type="caution">
    <text evidence="6">The sequence shown here is derived from an EMBL/GenBank/DDBJ whole genome shotgun (WGS) entry which is preliminary data.</text>
</comment>
<reference evidence="7" key="1">
    <citation type="submission" date="2017-05" db="EMBL/GenBank/DDBJ databases">
        <authorList>
            <person name="Sharma S."/>
            <person name="Sidhu C."/>
            <person name="Pinnaka A.K."/>
        </authorList>
    </citation>
    <scope>NUCLEOTIDE SEQUENCE [LARGE SCALE GENOMIC DNA]</scope>
    <source>
        <strain evidence="7">AK93</strain>
    </source>
</reference>
<dbReference type="Proteomes" id="UP000256763">
    <property type="component" value="Unassembled WGS sequence"/>
</dbReference>
<dbReference type="InterPro" id="IPR028081">
    <property type="entry name" value="Leu-bd"/>
</dbReference>
<dbReference type="PANTHER" id="PTHR47235">
    <property type="entry name" value="BLR6548 PROTEIN"/>
    <property type="match status" value="1"/>
</dbReference>
<keyword evidence="6" id="KW-0675">Receptor</keyword>
<comment type="similarity">
    <text evidence="1">Belongs to the leucine-binding protein family.</text>
</comment>
<dbReference type="Pfam" id="PF13458">
    <property type="entry name" value="Peripla_BP_6"/>
    <property type="match status" value="1"/>
</dbReference>
<dbReference type="RefSeq" id="WP_116303770.1">
    <property type="nucleotide sequence ID" value="NZ_NFZV01000028.1"/>
</dbReference>
<evidence type="ECO:0000256" key="3">
    <source>
        <dbReference type="ARBA" id="ARBA00022729"/>
    </source>
</evidence>
<dbReference type="InterPro" id="IPR028082">
    <property type="entry name" value="Peripla_BP_I"/>
</dbReference>
<dbReference type="PRINTS" id="PR00337">
    <property type="entry name" value="LEUILEVALBP"/>
</dbReference>
<accession>A0A3E0WJI6</accession>